<protein>
    <submittedName>
        <fullName evidence="1">Uncharacterized protein</fullName>
    </submittedName>
</protein>
<keyword evidence="2" id="KW-1185">Reference proteome</keyword>
<dbReference type="OrthoDB" id="10467136at2759"/>
<name>A0A3P7VQB3_HAEPC</name>
<accession>A0A3P7VQB3</accession>
<dbReference type="Proteomes" id="UP000268014">
    <property type="component" value="Unassembled WGS sequence"/>
</dbReference>
<sequence>MKKPSITRDDPEEPAFKKFHPNKLETCKIIVVGPDMEKFSMYDIFHDISLQHYMPLECVTKTFVKHFHTKLSEDEIISLPNSQFSGVFPILIEQIAYQLRDDGFLIKELRLILERQLYKDFGK</sequence>
<reference evidence="1 2" key="1">
    <citation type="submission" date="2018-11" db="EMBL/GenBank/DDBJ databases">
        <authorList>
            <consortium name="Pathogen Informatics"/>
        </authorList>
    </citation>
    <scope>NUCLEOTIDE SEQUENCE [LARGE SCALE GENOMIC DNA]</scope>
    <source>
        <strain evidence="1 2">MHpl1</strain>
    </source>
</reference>
<gene>
    <name evidence="1" type="ORF">HPLM_LOCUS1035</name>
</gene>
<evidence type="ECO:0000313" key="2">
    <source>
        <dbReference type="Proteomes" id="UP000268014"/>
    </source>
</evidence>
<evidence type="ECO:0000313" key="1">
    <source>
        <dbReference type="EMBL" id="VDO07552.1"/>
    </source>
</evidence>
<organism evidence="1 2">
    <name type="scientific">Haemonchus placei</name>
    <name type="common">Barber's pole worm</name>
    <dbReference type="NCBI Taxonomy" id="6290"/>
    <lineage>
        <taxon>Eukaryota</taxon>
        <taxon>Metazoa</taxon>
        <taxon>Ecdysozoa</taxon>
        <taxon>Nematoda</taxon>
        <taxon>Chromadorea</taxon>
        <taxon>Rhabditida</taxon>
        <taxon>Rhabditina</taxon>
        <taxon>Rhabditomorpha</taxon>
        <taxon>Strongyloidea</taxon>
        <taxon>Trichostrongylidae</taxon>
        <taxon>Haemonchus</taxon>
    </lineage>
</organism>
<dbReference type="EMBL" id="UZAF01001146">
    <property type="protein sequence ID" value="VDO07552.1"/>
    <property type="molecule type" value="Genomic_DNA"/>
</dbReference>
<proteinExistence type="predicted"/>
<dbReference type="AlphaFoldDB" id="A0A3P7VQB3"/>